<keyword evidence="1" id="KW-0614">Plasmid</keyword>
<accession>A0A2Z2PN66</accession>
<name>A0A2Z2PN66_RHIRH</name>
<evidence type="ECO:0000313" key="1">
    <source>
        <dbReference type="EMBL" id="ASK44208.1"/>
    </source>
</evidence>
<organism evidence="1">
    <name type="scientific">Rhizobium rhizogenes</name>
    <name type="common">Agrobacterium rhizogenes</name>
    <dbReference type="NCBI Taxonomy" id="359"/>
    <lineage>
        <taxon>Bacteria</taxon>
        <taxon>Pseudomonadati</taxon>
        <taxon>Pseudomonadota</taxon>
        <taxon>Alphaproteobacteria</taxon>
        <taxon>Hyphomicrobiales</taxon>
        <taxon>Rhizobiaceae</taxon>
        <taxon>Rhizobium/Agrobacterium group</taxon>
        <taxon>Rhizobium</taxon>
    </lineage>
</organism>
<dbReference type="AlphaFoldDB" id="A0A2Z2PN66"/>
<reference evidence="1" key="1">
    <citation type="submission" date="2016-10" db="EMBL/GenBank/DDBJ databases">
        <title>Agrobacterium Ti plasmids: Classification based on T-DNA and Vir regions organization.</title>
        <authorList>
            <person name="Nabi N."/>
            <person name="Vial L."/>
            <person name="Ben Hafsa A."/>
            <person name="Chapulliot D."/>
            <person name="Berard A."/>
            <person name="Chauveau A."/>
            <person name="Le Paslier M.-C."/>
            <person name="Harzallah Skhiri F."/>
            <person name="Brunel D."/>
            <person name="Nesme X."/>
            <person name="Chaouachi M."/>
        </authorList>
    </citation>
    <scope>NUCLEOTIDE SEQUENCE</scope>
    <source>
        <strain evidence="1">CFBP1935</strain>
        <plasmid evidence="1">pTi_CFBP1935</plasmid>
    </source>
</reference>
<proteinExistence type="predicted"/>
<geneLocation type="plasmid" evidence="1">
    <name>pTi_CFBP1935</name>
</geneLocation>
<dbReference type="EMBL" id="KY000045">
    <property type="protein sequence ID" value="ASK44208.1"/>
    <property type="molecule type" value="Genomic_DNA"/>
</dbReference>
<protein>
    <submittedName>
        <fullName evidence="1">Uncharacterized protein</fullName>
    </submittedName>
</protein>
<sequence>MKMEQTLICTDNFPFDGFGLGRIGAEGTRKIVISVGETMIIHVLLSGRSQHCPPSVTAGGLMKADRAAQP</sequence>